<evidence type="ECO:0000313" key="3">
    <source>
        <dbReference type="EMBL" id="CAH1179338.1"/>
    </source>
</evidence>
<dbReference type="OrthoDB" id="8168818at2759"/>
<sequence length="124" mass="14424">MSSVLDEREAYLNSPYFKKHEYGDFTPFYIAVTICTILGVFIFLINIVLGCCSTHSRYWNDRHTGNRWIASLWTATPHKQPALDYTELQDISTQTPQVVYHHPPHQPSAPPQQYLELQKRESDI</sequence>
<gene>
    <name evidence="3" type="ORF">PHAECO_LOCUS11928</name>
</gene>
<reference evidence="3" key="1">
    <citation type="submission" date="2022-01" db="EMBL/GenBank/DDBJ databases">
        <authorList>
            <person name="King R."/>
        </authorList>
    </citation>
    <scope>NUCLEOTIDE SEQUENCE</scope>
</reference>
<dbReference type="Proteomes" id="UP001153737">
    <property type="component" value="Chromosome 8"/>
</dbReference>
<evidence type="ECO:0000256" key="1">
    <source>
        <dbReference type="SAM" id="MobiDB-lite"/>
    </source>
</evidence>
<reference evidence="3" key="2">
    <citation type="submission" date="2022-10" db="EMBL/GenBank/DDBJ databases">
        <authorList>
            <consortium name="ENA_rothamsted_submissions"/>
            <consortium name="culmorum"/>
            <person name="King R."/>
        </authorList>
    </citation>
    <scope>NUCLEOTIDE SEQUENCE</scope>
</reference>
<keyword evidence="2" id="KW-0812">Transmembrane</keyword>
<protein>
    <submittedName>
        <fullName evidence="3">Uncharacterized protein</fullName>
    </submittedName>
</protein>
<keyword evidence="4" id="KW-1185">Reference proteome</keyword>
<feature type="region of interest" description="Disordered" evidence="1">
    <location>
        <begin position="99"/>
        <end position="124"/>
    </location>
</feature>
<dbReference type="AlphaFoldDB" id="A0A9P0DTX9"/>
<evidence type="ECO:0000313" key="4">
    <source>
        <dbReference type="Proteomes" id="UP001153737"/>
    </source>
</evidence>
<name>A0A9P0DTX9_PHACE</name>
<dbReference type="EMBL" id="OU896714">
    <property type="protein sequence ID" value="CAH1179338.1"/>
    <property type="molecule type" value="Genomic_DNA"/>
</dbReference>
<organism evidence="3 4">
    <name type="scientific">Phaedon cochleariae</name>
    <name type="common">Mustard beetle</name>
    <dbReference type="NCBI Taxonomy" id="80249"/>
    <lineage>
        <taxon>Eukaryota</taxon>
        <taxon>Metazoa</taxon>
        <taxon>Ecdysozoa</taxon>
        <taxon>Arthropoda</taxon>
        <taxon>Hexapoda</taxon>
        <taxon>Insecta</taxon>
        <taxon>Pterygota</taxon>
        <taxon>Neoptera</taxon>
        <taxon>Endopterygota</taxon>
        <taxon>Coleoptera</taxon>
        <taxon>Polyphaga</taxon>
        <taxon>Cucujiformia</taxon>
        <taxon>Chrysomeloidea</taxon>
        <taxon>Chrysomelidae</taxon>
        <taxon>Chrysomelinae</taxon>
        <taxon>Chrysomelini</taxon>
        <taxon>Phaedon</taxon>
    </lineage>
</organism>
<proteinExistence type="predicted"/>
<keyword evidence="2" id="KW-0472">Membrane</keyword>
<feature type="transmembrane region" description="Helical" evidence="2">
    <location>
        <begin position="28"/>
        <end position="52"/>
    </location>
</feature>
<keyword evidence="2" id="KW-1133">Transmembrane helix</keyword>
<accession>A0A9P0DTX9</accession>
<evidence type="ECO:0000256" key="2">
    <source>
        <dbReference type="SAM" id="Phobius"/>
    </source>
</evidence>